<sequence>MRKYIFRAFLAILALAWASCQKDNQRFVYDKLNTVSIKTADSSFVITQLDTLSIQTQLTESIPSGDSYTYEWKAYMVGENAVILSDKKDLKVAVNLSPGSYDLIYTVTSVKTGISSFMLYPLTVNGAFYEGWLVAANQDGKARLSFIRANDSVFFSPAEDVNKTTYPGKALGVNAGITSSYANLALVMFYTDQGVYRFNADNFIQNGTTADIFPEPKQFSASCAYAMSKIPYDQYIVADGGLYAGIGPLFYPQDVLKPYSERLTGDYTLFPVVINSATAVTLFYDNKYRRFMSVPLGDRMLSPVSASPGAVFNMADVGKKMIGWDYGTQSVISSDEIYFVMQDDAGIRYLYSLKGATPELSQQIGNSPDIEKASAFAASGVVKHLYYAAGNKIYLYDILANSSKMVYTFPDGVKIKDLKMLSITSKRIVVATNTGTVGEVYYFDLDNLGDIINHTYVKKFTGFGEIINLSYRSAN</sequence>
<dbReference type="EMBL" id="FUZZ01000001">
    <property type="protein sequence ID" value="SKD00938.1"/>
    <property type="molecule type" value="Genomic_DNA"/>
</dbReference>
<gene>
    <name evidence="2" type="ORF">SAMN05660461_2007</name>
</gene>
<keyword evidence="1" id="KW-0732">Signal</keyword>
<dbReference type="SUPFAM" id="SSF82171">
    <property type="entry name" value="DPP6 N-terminal domain-like"/>
    <property type="match status" value="1"/>
</dbReference>
<dbReference type="STRING" id="393003.SAMN05660461_2007"/>
<keyword evidence="3" id="KW-1185">Reference proteome</keyword>
<organism evidence="2 3">
    <name type="scientific">Chitinophaga ginsengisegetis</name>
    <dbReference type="NCBI Taxonomy" id="393003"/>
    <lineage>
        <taxon>Bacteria</taxon>
        <taxon>Pseudomonadati</taxon>
        <taxon>Bacteroidota</taxon>
        <taxon>Chitinophagia</taxon>
        <taxon>Chitinophagales</taxon>
        <taxon>Chitinophagaceae</taxon>
        <taxon>Chitinophaga</taxon>
    </lineage>
</organism>
<dbReference type="Proteomes" id="UP000190166">
    <property type="component" value="Unassembled WGS sequence"/>
</dbReference>
<name>A0A1T5NLB6_9BACT</name>
<dbReference type="PROSITE" id="PS51257">
    <property type="entry name" value="PROKAR_LIPOPROTEIN"/>
    <property type="match status" value="1"/>
</dbReference>
<feature type="signal peptide" evidence="1">
    <location>
        <begin position="1"/>
        <end position="18"/>
    </location>
</feature>
<evidence type="ECO:0000313" key="2">
    <source>
        <dbReference type="EMBL" id="SKD00938.1"/>
    </source>
</evidence>
<reference evidence="3" key="1">
    <citation type="submission" date="2017-02" db="EMBL/GenBank/DDBJ databases">
        <authorList>
            <person name="Varghese N."/>
            <person name="Submissions S."/>
        </authorList>
    </citation>
    <scope>NUCLEOTIDE SEQUENCE [LARGE SCALE GENOMIC DNA]</scope>
    <source>
        <strain evidence="3">DSM 18108</strain>
    </source>
</reference>
<evidence type="ECO:0000313" key="3">
    <source>
        <dbReference type="Proteomes" id="UP000190166"/>
    </source>
</evidence>
<proteinExistence type="predicted"/>
<protein>
    <submittedName>
        <fullName evidence="2">PKD-like family protein</fullName>
    </submittedName>
</protein>
<dbReference type="InterPro" id="IPR032183">
    <property type="entry name" value="PKD-like"/>
</dbReference>
<dbReference type="RefSeq" id="WP_079469227.1">
    <property type="nucleotide sequence ID" value="NZ_FUZZ01000001.1"/>
</dbReference>
<accession>A0A1T5NLB6</accession>
<dbReference type="AlphaFoldDB" id="A0A1T5NLB6"/>
<dbReference type="Pfam" id="PF16407">
    <property type="entry name" value="PKD_2"/>
    <property type="match status" value="1"/>
</dbReference>
<feature type="chain" id="PRO_5013046858" evidence="1">
    <location>
        <begin position="19"/>
        <end position="475"/>
    </location>
</feature>
<evidence type="ECO:0000256" key="1">
    <source>
        <dbReference type="SAM" id="SignalP"/>
    </source>
</evidence>